<name>A0A8J7JBU1_9CYAN</name>
<proteinExistence type="predicted"/>
<reference evidence="1" key="1">
    <citation type="submission" date="2020-10" db="EMBL/GenBank/DDBJ databases">
        <authorList>
            <person name="Castelo-Branco R."/>
            <person name="Eusebio N."/>
            <person name="Adriana R."/>
            <person name="Vieira A."/>
            <person name="Brugerolle De Fraissinette N."/>
            <person name="Rezende De Castro R."/>
            <person name="Schneider M.P."/>
            <person name="Vasconcelos V."/>
            <person name="Leao P.N."/>
        </authorList>
    </citation>
    <scope>NUCLEOTIDE SEQUENCE</scope>
    <source>
        <strain evidence="1">LEGE 07157</strain>
    </source>
</reference>
<dbReference type="EMBL" id="JADEWZ010000021">
    <property type="protein sequence ID" value="MBE9117175.1"/>
    <property type="molecule type" value="Genomic_DNA"/>
</dbReference>
<dbReference type="RefSeq" id="WP_194030267.1">
    <property type="nucleotide sequence ID" value="NZ_JADEWZ010000021.1"/>
</dbReference>
<organism evidence="1 2">
    <name type="scientific">Lusitaniella coriacea LEGE 07157</name>
    <dbReference type="NCBI Taxonomy" id="945747"/>
    <lineage>
        <taxon>Bacteria</taxon>
        <taxon>Bacillati</taxon>
        <taxon>Cyanobacteriota</taxon>
        <taxon>Cyanophyceae</taxon>
        <taxon>Spirulinales</taxon>
        <taxon>Lusitaniellaceae</taxon>
        <taxon>Lusitaniella</taxon>
    </lineage>
</organism>
<evidence type="ECO:0000313" key="2">
    <source>
        <dbReference type="Proteomes" id="UP000654482"/>
    </source>
</evidence>
<sequence length="103" mass="11315">MLATIICCCCAWLLPIAGVIALFRTLQNGLGYVKQLHQIPCHECEFFTNDHRLKCTVCPIKAGTEDAIGCLDFQPQTAACNACQIKLHKHDFGGTRVATSSYN</sequence>
<dbReference type="Proteomes" id="UP000654482">
    <property type="component" value="Unassembled WGS sequence"/>
</dbReference>
<accession>A0A8J7JBU1</accession>
<comment type="caution">
    <text evidence="1">The sequence shown here is derived from an EMBL/GenBank/DDBJ whole genome shotgun (WGS) entry which is preliminary data.</text>
</comment>
<evidence type="ECO:0000313" key="1">
    <source>
        <dbReference type="EMBL" id="MBE9117175.1"/>
    </source>
</evidence>
<gene>
    <name evidence="1" type="ORF">IQ249_14840</name>
</gene>
<protein>
    <submittedName>
        <fullName evidence="1">Uncharacterized protein</fullName>
    </submittedName>
</protein>
<dbReference type="AlphaFoldDB" id="A0A8J7JBU1"/>
<keyword evidence="2" id="KW-1185">Reference proteome</keyword>